<dbReference type="AlphaFoldDB" id="A0A410K0V8"/>
<keyword evidence="3" id="KW-1185">Reference proteome</keyword>
<name>A0A410K0V8_9BACT</name>
<dbReference type="SUPFAM" id="SSF52799">
    <property type="entry name" value="(Phosphotyrosine protein) phosphatases II"/>
    <property type="match status" value="1"/>
</dbReference>
<evidence type="ECO:0000259" key="1">
    <source>
        <dbReference type="Pfam" id="PF00782"/>
    </source>
</evidence>
<organism evidence="2 3">
    <name type="scientific">Geovibrio thiophilus</name>
    <dbReference type="NCBI Taxonomy" id="139438"/>
    <lineage>
        <taxon>Bacteria</taxon>
        <taxon>Pseudomonadati</taxon>
        <taxon>Deferribacterota</taxon>
        <taxon>Deferribacteres</taxon>
        <taxon>Deferribacterales</taxon>
        <taxon>Geovibrionaceae</taxon>
        <taxon>Geovibrio</taxon>
    </lineage>
</organism>
<dbReference type="InterPro" id="IPR029021">
    <property type="entry name" value="Prot-tyrosine_phosphatase-like"/>
</dbReference>
<dbReference type="OrthoDB" id="9814896at2"/>
<dbReference type="Pfam" id="PF00782">
    <property type="entry name" value="DSPc"/>
    <property type="match status" value="1"/>
</dbReference>
<proteinExistence type="predicted"/>
<dbReference type="KEGG" id="gtl:EP073_11570"/>
<dbReference type="Proteomes" id="UP000287502">
    <property type="component" value="Chromosome"/>
</dbReference>
<accession>A0A410K0V8</accession>
<reference evidence="2 3" key="1">
    <citation type="submission" date="2019-01" db="EMBL/GenBank/DDBJ databases">
        <title>Geovibrio thiophilus DSM 11263, complete genome.</title>
        <authorList>
            <person name="Spring S."/>
            <person name="Bunk B."/>
            <person name="Sproer C."/>
        </authorList>
    </citation>
    <scope>NUCLEOTIDE SEQUENCE [LARGE SCALE GENOMIC DNA]</scope>
    <source>
        <strain evidence="2 3">DSM 11263</strain>
    </source>
</reference>
<dbReference type="RefSeq" id="WP_128467302.1">
    <property type="nucleotide sequence ID" value="NZ_CP035108.1"/>
</dbReference>
<dbReference type="PROSITE" id="PS00383">
    <property type="entry name" value="TYR_PHOSPHATASE_1"/>
    <property type="match status" value="1"/>
</dbReference>
<dbReference type="EMBL" id="CP035108">
    <property type="protein sequence ID" value="QAR34019.1"/>
    <property type="molecule type" value="Genomic_DNA"/>
</dbReference>
<dbReference type="InterPro" id="IPR000340">
    <property type="entry name" value="Dual-sp_phosphatase_cat-dom"/>
</dbReference>
<dbReference type="CDD" id="cd14498">
    <property type="entry name" value="DSP"/>
    <property type="match status" value="1"/>
</dbReference>
<evidence type="ECO:0000313" key="3">
    <source>
        <dbReference type="Proteomes" id="UP000287502"/>
    </source>
</evidence>
<gene>
    <name evidence="2" type="ORF">EP073_11570</name>
</gene>
<feature type="domain" description="Dual specificity phosphatase catalytic" evidence="1">
    <location>
        <begin position="80"/>
        <end position="124"/>
    </location>
</feature>
<sequence>MIEVIKNLYVGNDTSCSMCDSEWAIVHACKSCHQKFLRYKKALPQNHPSYLVHFEKNHLFLNLVDMERMFLPNFTHPIMKAAFEFLDEQIPQRKVLIHCNQGQSRSAGVALAYMAKKNMIKNNDFKIAYTEFKNIYTPAQIGIGFELYLGNYWNEIMVL</sequence>
<evidence type="ECO:0000313" key="2">
    <source>
        <dbReference type="EMBL" id="QAR34019.1"/>
    </source>
</evidence>
<protein>
    <submittedName>
        <fullName evidence="2">Phosphatase</fullName>
    </submittedName>
</protein>
<dbReference type="Gene3D" id="3.90.190.10">
    <property type="entry name" value="Protein tyrosine phosphatase superfamily"/>
    <property type="match status" value="1"/>
</dbReference>
<dbReference type="InterPro" id="IPR016130">
    <property type="entry name" value="Tyr_Pase_AS"/>
</dbReference>